<sequence length="68" mass="7288">MSERLTWFKSSYSGEEGECLEVAPSSSPAGNPTIHIRDSKSPHGPTLHIAQATWTTFLTALSPLGSDT</sequence>
<reference evidence="2 3" key="1">
    <citation type="submission" date="2019-11" db="EMBL/GenBank/DDBJ databases">
        <title>Streptomyces typhae sp. nov., a novel endophytic actinomycete isolated from the root of cattail pollen (Typha angustifolia L.).</title>
        <authorList>
            <person name="Peng C."/>
        </authorList>
    </citation>
    <scope>NUCLEOTIDE SEQUENCE [LARGE SCALE GENOMIC DNA]</scope>
    <source>
        <strain evidence="3">p1417</strain>
    </source>
</reference>
<accession>A0A6L6WVC8</accession>
<proteinExistence type="predicted"/>
<feature type="domain" description="DUF397" evidence="1">
    <location>
        <begin position="5"/>
        <end position="61"/>
    </location>
</feature>
<dbReference type="Proteomes" id="UP000483802">
    <property type="component" value="Unassembled WGS sequence"/>
</dbReference>
<gene>
    <name evidence="2" type="ORF">GPA10_15595</name>
</gene>
<dbReference type="Pfam" id="PF04149">
    <property type="entry name" value="DUF397"/>
    <property type="match status" value="1"/>
</dbReference>
<evidence type="ECO:0000259" key="1">
    <source>
        <dbReference type="Pfam" id="PF04149"/>
    </source>
</evidence>
<evidence type="ECO:0000313" key="2">
    <source>
        <dbReference type="EMBL" id="MVO86140.1"/>
    </source>
</evidence>
<dbReference type="RefSeq" id="WP_157165984.1">
    <property type="nucleotide sequence ID" value="NZ_WPNZ01000007.1"/>
</dbReference>
<keyword evidence="3" id="KW-1185">Reference proteome</keyword>
<comment type="caution">
    <text evidence="2">The sequence shown here is derived from an EMBL/GenBank/DDBJ whole genome shotgun (WGS) entry which is preliminary data.</text>
</comment>
<dbReference type="AlphaFoldDB" id="A0A6L6WVC8"/>
<protein>
    <submittedName>
        <fullName evidence="2">DUF397 domain-containing protein</fullName>
    </submittedName>
</protein>
<organism evidence="2 3">
    <name type="scientific">Streptomyces typhae</name>
    <dbReference type="NCBI Taxonomy" id="2681492"/>
    <lineage>
        <taxon>Bacteria</taxon>
        <taxon>Bacillati</taxon>
        <taxon>Actinomycetota</taxon>
        <taxon>Actinomycetes</taxon>
        <taxon>Kitasatosporales</taxon>
        <taxon>Streptomycetaceae</taxon>
        <taxon>Streptomyces</taxon>
    </lineage>
</organism>
<dbReference type="EMBL" id="WPNZ01000007">
    <property type="protein sequence ID" value="MVO86140.1"/>
    <property type="molecule type" value="Genomic_DNA"/>
</dbReference>
<evidence type="ECO:0000313" key="3">
    <source>
        <dbReference type="Proteomes" id="UP000483802"/>
    </source>
</evidence>
<name>A0A6L6WVC8_9ACTN</name>
<dbReference type="InterPro" id="IPR007278">
    <property type="entry name" value="DUF397"/>
</dbReference>